<keyword evidence="1" id="KW-0812">Transmembrane</keyword>
<evidence type="ECO:0000313" key="3">
    <source>
        <dbReference type="Proteomes" id="UP000714275"/>
    </source>
</evidence>
<feature type="transmembrane region" description="Helical" evidence="1">
    <location>
        <begin position="49"/>
        <end position="69"/>
    </location>
</feature>
<dbReference type="Proteomes" id="UP000714275">
    <property type="component" value="Unassembled WGS sequence"/>
</dbReference>
<organism evidence="2 3">
    <name type="scientific">Suillus placidus</name>
    <dbReference type="NCBI Taxonomy" id="48579"/>
    <lineage>
        <taxon>Eukaryota</taxon>
        <taxon>Fungi</taxon>
        <taxon>Dikarya</taxon>
        <taxon>Basidiomycota</taxon>
        <taxon>Agaricomycotina</taxon>
        <taxon>Agaricomycetes</taxon>
        <taxon>Agaricomycetidae</taxon>
        <taxon>Boletales</taxon>
        <taxon>Suillineae</taxon>
        <taxon>Suillaceae</taxon>
        <taxon>Suillus</taxon>
    </lineage>
</organism>
<evidence type="ECO:0000256" key="1">
    <source>
        <dbReference type="SAM" id="Phobius"/>
    </source>
</evidence>
<sequence length="149" mass="16918">MSAYEPRNNPTLPRIKLGLSEDALKTINAHLLELDIVKNTHAIHFTPMFSIYASTVLLAAIITACPDLLDQRYARVEAAMQVLCQNSRLQEDLREAIEKKDFMNVLNIEMLQKPARANSMLCCALNRDVPACLIFVLEPVRVLNRRRTL</sequence>
<dbReference type="OrthoDB" id="2659633at2759"/>
<dbReference type="AlphaFoldDB" id="A0A9P6ZTX3"/>
<proteinExistence type="predicted"/>
<evidence type="ECO:0000313" key="2">
    <source>
        <dbReference type="EMBL" id="KAG1776695.1"/>
    </source>
</evidence>
<reference evidence="2" key="1">
    <citation type="journal article" date="2020" name="New Phytol.">
        <title>Comparative genomics reveals dynamic genome evolution in host specialist ectomycorrhizal fungi.</title>
        <authorList>
            <person name="Lofgren L.A."/>
            <person name="Nguyen N.H."/>
            <person name="Vilgalys R."/>
            <person name="Ruytinx J."/>
            <person name="Liao H.L."/>
            <person name="Branco S."/>
            <person name="Kuo A."/>
            <person name="LaButti K."/>
            <person name="Lipzen A."/>
            <person name="Andreopoulos W."/>
            <person name="Pangilinan J."/>
            <person name="Riley R."/>
            <person name="Hundley H."/>
            <person name="Na H."/>
            <person name="Barry K."/>
            <person name="Grigoriev I.V."/>
            <person name="Stajich J.E."/>
            <person name="Kennedy P.G."/>
        </authorList>
    </citation>
    <scope>NUCLEOTIDE SEQUENCE</scope>
    <source>
        <strain evidence="2">DOB743</strain>
    </source>
</reference>
<keyword evidence="1" id="KW-1133">Transmembrane helix</keyword>
<comment type="caution">
    <text evidence="2">The sequence shown here is derived from an EMBL/GenBank/DDBJ whole genome shotgun (WGS) entry which is preliminary data.</text>
</comment>
<name>A0A9P6ZTX3_9AGAM</name>
<keyword evidence="3" id="KW-1185">Reference proteome</keyword>
<keyword evidence="1" id="KW-0472">Membrane</keyword>
<dbReference type="EMBL" id="JABBWD010000025">
    <property type="protein sequence ID" value="KAG1776695.1"/>
    <property type="molecule type" value="Genomic_DNA"/>
</dbReference>
<accession>A0A9P6ZTX3</accession>
<protein>
    <submittedName>
        <fullName evidence="2">Uncharacterized protein</fullName>
    </submittedName>
</protein>
<gene>
    <name evidence="2" type="ORF">EV702DRAFT_330921</name>
</gene>